<comment type="caution">
    <text evidence="2">The sequence shown here is derived from an EMBL/GenBank/DDBJ whole genome shotgun (WGS) entry which is preliminary data.</text>
</comment>
<evidence type="ECO:0000256" key="1">
    <source>
        <dbReference type="SAM" id="MobiDB-lite"/>
    </source>
</evidence>
<evidence type="ECO:0000313" key="2">
    <source>
        <dbReference type="EMBL" id="CAF0734599.1"/>
    </source>
</evidence>
<feature type="compositionally biased region" description="Basic and acidic residues" evidence="1">
    <location>
        <begin position="129"/>
        <end position="141"/>
    </location>
</feature>
<organism evidence="2 3">
    <name type="scientific">Adineta steineri</name>
    <dbReference type="NCBI Taxonomy" id="433720"/>
    <lineage>
        <taxon>Eukaryota</taxon>
        <taxon>Metazoa</taxon>
        <taxon>Spiralia</taxon>
        <taxon>Gnathifera</taxon>
        <taxon>Rotifera</taxon>
        <taxon>Eurotatoria</taxon>
        <taxon>Bdelloidea</taxon>
        <taxon>Adinetida</taxon>
        <taxon>Adinetidae</taxon>
        <taxon>Adineta</taxon>
    </lineage>
</organism>
<evidence type="ECO:0000313" key="3">
    <source>
        <dbReference type="Proteomes" id="UP000663845"/>
    </source>
</evidence>
<reference evidence="2" key="1">
    <citation type="submission" date="2021-02" db="EMBL/GenBank/DDBJ databases">
        <authorList>
            <person name="Nowell W R."/>
        </authorList>
    </citation>
    <scope>NUCLEOTIDE SEQUENCE</scope>
</reference>
<feature type="compositionally biased region" description="Polar residues" evidence="1">
    <location>
        <begin position="399"/>
        <end position="425"/>
    </location>
</feature>
<name>A0A813N4I9_9BILA</name>
<feature type="region of interest" description="Disordered" evidence="1">
    <location>
        <begin position="289"/>
        <end position="313"/>
    </location>
</feature>
<feature type="region of interest" description="Disordered" evidence="1">
    <location>
        <begin position="358"/>
        <end position="425"/>
    </location>
</feature>
<feature type="compositionally biased region" description="Basic and acidic residues" evidence="1">
    <location>
        <begin position="300"/>
        <end position="309"/>
    </location>
</feature>
<gene>
    <name evidence="2" type="ORF">JYZ213_LOCUS1459</name>
</gene>
<feature type="region of interest" description="Disordered" evidence="1">
    <location>
        <begin position="127"/>
        <end position="230"/>
    </location>
</feature>
<feature type="compositionally biased region" description="Polar residues" evidence="1">
    <location>
        <begin position="358"/>
        <end position="391"/>
    </location>
</feature>
<dbReference type="AlphaFoldDB" id="A0A813N4I9"/>
<dbReference type="Proteomes" id="UP000663845">
    <property type="component" value="Unassembled WGS sequence"/>
</dbReference>
<proteinExistence type="predicted"/>
<accession>A0A813N4I9</accession>
<sequence length="756" mass="84875">MSHVILTYQCPYIMKDNKLDKYGIIEIVKLSLPDDGLIIDNITDPTQSWIFKTPELLYFWRDPYYLNIIVVVTINRSRHHLNQPYSASIFRLRGTDSAQSFLQQAQRFFVNLSGSVSASSVAKPTVRYKSVEKQPRRENQTIDHNTLSNHKTKTKSLSIINEQSAFTPKTSSNRNQSPPPSASSTAIRRVTRAEFDPGKSTAATDSMISSNHNRTYSETASSVDSQTTNSTKEILSYTKKMNRGDDDDDKLTILSNNLSGDQIVELMRELKELRSEIASLKLEKRISHETRSMSTSPFAGHRDNSKGTLDKSNTMSLSLYPDITSQSEVDAETQTDFSLLNHRRRQLLKKNKKTMIGSGSITTLSKKTGQQTTSVRNGRRTFSNSSTNTVSDQEETAPDLSSQVNDLPNDSSNTLVNQQQHSSMTLTAPPRPVLIRNNQNNFLALNNLTSFTKSNGNQIVPNSNPTEEGLSLHGIPVMIEKEIDDFLSKNIPSSNTDLLAPQIPIIKVGTTSFRSSSSSSEKKPKLPTDHIYENVPILIQAKGNRESFYNIPIINVDEQQKQQQQQQQQNPTESYIYYTLTNNPDSESQQQYMIPGQIVNNTSAPNDSNPADGQIASINFQPQKPQIISVGRHRNQPIYFANHLTNPIFNVDKQLLTNTIANQFGVDLNSPQLQQLVTNQHLFATRKRTFANMVWQLTPDEENALCSSPITTQTEIIDIDTFDSSNGTSSRSILKATKRFRPTAKRRSISWDSALE</sequence>
<protein>
    <submittedName>
        <fullName evidence="2">Uncharacterized protein</fullName>
    </submittedName>
</protein>
<feature type="compositionally biased region" description="Polar residues" evidence="1">
    <location>
        <begin position="201"/>
        <end position="230"/>
    </location>
</feature>
<dbReference type="EMBL" id="CAJNOG010000007">
    <property type="protein sequence ID" value="CAF0734599.1"/>
    <property type="molecule type" value="Genomic_DNA"/>
</dbReference>
<feature type="compositionally biased region" description="Polar residues" evidence="1">
    <location>
        <begin position="142"/>
        <end position="186"/>
    </location>
</feature>